<reference evidence="1" key="2">
    <citation type="journal article" date="2015" name="Data Brief">
        <title>Shoot transcriptome of the giant reed, Arundo donax.</title>
        <authorList>
            <person name="Barrero R.A."/>
            <person name="Guerrero F.D."/>
            <person name="Moolhuijzen P."/>
            <person name="Goolsby J.A."/>
            <person name="Tidwell J."/>
            <person name="Bellgard S.E."/>
            <person name="Bellgard M.I."/>
        </authorList>
    </citation>
    <scope>NUCLEOTIDE SEQUENCE</scope>
    <source>
        <tissue evidence="1">Shoot tissue taken approximately 20 cm above the soil surface</tissue>
    </source>
</reference>
<dbReference type="AlphaFoldDB" id="A0A0A9G0B6"/>
<dbReference type="EMBL" id="GBRH01179376">
    <property type="protein sequence ID" value="JAE18520.1"/>
    <property type="molecule type" value="Transcribed_RNA"/>
</dbReference>
<organism evidence="1">
    <name type="scientific">Arundo donax</name>
    <name type="common">Giant reed</name>
    <name type="synonym">Donax arundinaceus</name>
    <dbReference type="NCBI Taxonomy" id="35708"/>
    <lineage>
        <taxon>Eukaryota</taxon>
        <taxon>Viridiplantae</taxon>
        <taxon>Streptophyta</taxon>
        <taxon>Embryophyta</taxon>
        <taxon>Tracheophyta</taxon>
        <taxon>Spermatophyta</taxon>
        <taxon>Magnoliopsida</taxon>
        <taxon>Liliopsida</taxon>
        <taxon>Poales</taxon>
        <taxon>Poaceae</taxon>
        <taxon>PACMAD clade</taxon>
        <taxon>Arundinoideae</taxon>
        <taxon>Arundineae</taxon>
        <taxon>Arundo</taxon>
    </lineage>
</organism>
<name>A0A0A9G0B6_ARUDO</name>
<accession>A0A0A9G0B6</accession>
<sequence length="80" mass="8910">MPPNPAPSPFLLPVQWPSPHPRPLLRVPQHHHMRREDCSWQWEAGGGPRHEQRKDLNELLAFAGKLTGGRAGVLLAPLAS</sequence>
<proteinExistence type="predicted"/>
<reference evidence="1" key="1">
    <citation type="submission" date="2014-09" db="EMBL/GenBank/DDBJ databases">
        <authorList>
            <person name="Magalhaes I.L.F."/>
            <person name="Oliveira U."/>
            <person name="Santos F.R."/>
            <person name="Vidigal T.H.D.A."/>
            <person name="Brescovit A.D."/>
            <person name="Santos A.J."/>
        </authorList>
    </citation>
    <scope>NUCLEOTIDE SEQUENCE</scope>
    <source>
        <tissue evidence="1">Shoot tissue taken approximately 20 cm above the soil surface</tissue>
    </source>
</reference>
<evidence type="ECO:0000313" key="1">
    <source>
        <dbReference type="EMBL" id="JAE18520.1"/>
    </source>
</evidence>
<protein>
    <submittedName>
        <fullName evidence="1">Uncharacterized protein</fullName>
    </submittedName>
</protein>